<evidence type="ECO:0000256" key="10">
    <source>
        <dbReference type="SAM" id="SignalP"/>
    </source>
</evidence>
<dbReference type="InterPro" id="IPR037066">
    <property type="entry name" value="Plug_dom_sf"/>
</dbReference>
<evidence type="ECO:0000256" key="3">
    <source>
        <dbReference type="ARBA" id="ARBA00022452"/>
    </source>
</evidence>
<feature type="domain" description="TonB-dependent receptor-like beta-barrel" evidence="11">
    <location>
        <begin position="414"/>
        <end position="911"/>
    </location>
</feature>
<evidence type="ECO:0000256" key="4">
    <source>
        <dbReference type="ARBA" id="ARBA00022692"/>
    </source>
</evidence>
<keyword evidence="10" id="KW-0732">Signal</keyword>
<comment type="similarity">
    <text evidence="8 9">Belongs to the TonB-dependent receptor family.</text>
</comment>
<dbReference type="SUPFAM" id="SSF56935">
    <property type="entry name" value="Porins"/>
    <property type="match status" value="1"/>
</dbReference>
<keyword evidence="2 8" id="KW-0813">Transport</keyword>
<gene>
    <name evidence="13" type="ORF">DRW07_00420</name>
</gene>
<dbReference type="InterPro" id="IPR036942">
    <property type="entry name" value="Beta-barrel_TonB_sf"/>
</dbReference>
<reference evidence="13 14" key="1">
    <citation type="submission" date="2018-11" db="EMBL/GenBank/DDBJ databases">
        <authorList>
            <person name="Ye M.-Q."/>
            <person name="Du Z.-J."/>
        </authorList>
    </citation>
    <scope>NUCLEOTIDE SEQUENCE [LARGE SCALE GENOMIC DNA]</scope>
    <source>
        <strain evidence="13 14">U0105</strain>
    </source>
</reference>
<evidence type="ECO:0000256" key="1">
    <source>
        <dbReference type="ARBA" id="ARBA00004571"/>
    </source>
</evidence>
<dbReference type="InterPro" id="IPR000531">
    <property type="entry name" value="Beta-barrel_TonB"/>
</dbReference>
<evidence type="ECO:0000256" key="8">
    <source>
        <dbReference type="PROSITE-ProRule" id="PRU01360"/>
    </source>
</evidence>
<evidence type="ECO:0000259" key="12">
    <source>
        <dbReference type="Pfam" id="PF07715"/>
    </source>
</evidence>
<dbReference type="Gene3D" id="2.40.170.20">
    <property type="entry name" value="TonB-dependent receptor, beta-barrel domain"/>
    <property type="match status" value="1"/>
</dbReference>
<comment type="subcellular location">
    <subcellularLocation>
        <location evidence="1 8">Cell outer membrane</location>
        <topology evidence="1 8">Multi-pass membrane protein</topology>
    </subcellularLocation>
</comment>
<dbReference type="EMBL" id="RPOK01000001">
    <property type="protein sequence ID" value="RPJ67912.1"/>
    <property type="molecule type" value="Genomic_DNA"/>
</dbReference>
<dbReference type="Gene3D" id="2.170.130.10">
    <property type="entry name" value="TonB-dependent receptor, plug domain"/>
    <property type="match status" value="1"/>
</dbReference>
<accession>A0A3N5Y2H4</accession>
<keyword evidence="6 8" id="KW-0472">Membrane</keyword>
<dbReference type="RefSeq" id="WP_124025915.1">
    <property type="nucleotide sequence ID" value="NZ_JBHRSN010000005.1"/>
</dbReference>
<dbReference type="Pfam" id="PF00593">
    <property type="entry name" value="TonB_dep_Rec_b-barrel"/>
    <property type="match status" value="1"/>
</dbReference>
<keyword evidence="7 8" id="KW-0998">Cell outer membrane</keyword>
<dbReference type="GO" id="GO:0009279">
    <property type="term" value="C:cell outer membrane"/>
    <property type="evidence" value="ECO:0007669"/>
    <property type="project" value="UniProtKB-SubCell"/>
</dbReference>
<comment type="caution">
    <text evidence="13">The sequence shown here is derived from an EMBL/GenBank/DDBJ whole genome shotgun (WGS) entry which is preliminary data.</text>
</comment>
<keyword evidence="13" id="KW-0675">Receptor</keyword>
<sequence>MIDTQKMRRLPLAHAISCILASASFAAAAQEQETTEPKADEAVEKISVVGSRIRNDGFDRALPVEVILADDAVSQGIGDVSELLRNSTVAAGSPQATAALSTALIQEGGAGSETISLRGLGANRTLVLLNGRRIGPAGTRGQVSSFDFNVLPLSAVERIEILKDGASSIYGSDAVAGVVNIITKKDDGGNVDVSYTQPMESGGEQFRINATYGQANENGSFRVTADYNLQTELAKKDRDWFQCGERYVFDAQTGERADLVDPRTGEFQCRDLLWGHVWMYDYQDSYTDDGNRPGNFTRIQYDYDGVLGNYIPAFNTDPNNPYHVGVPDGWFPVGYDAASDAVQDYQHPFFGLTSLIPKNERATVYATGDYQITDTMMVYGEALINRRETTINGYRQYWSYIYNENANFGNLFGGEPIVDGGGSSLSEGWTGANWLSPTPITDHSGSVTTVDYQRFVVGLTGDIGDTWYFDVSLQSSRSDGDYLNKIIYDDAISDNNFSTGSCVGTTSSVRGAACVDVPWLSPDLMRGVVSQEVRDFLFGEDVGNTVYKQQTFEAFASGDVFELPAGTVGAAVGIYYQKDEIVDTPGEATLAGNVWGASTAGITAGDDNTKAVFAEFQIPVLEDVFLAQKLDLTLSGRYTDVDSSGDDTTYKVGVNWTINDQLRFRGNRSTSFRSPALFELYLNEQTGSLRQSLADPCVRWGDALSQGNITQRTADNCAADGIAADYSGGAISATTVTSGGLGVLAPETSTSNTFGFIYKPSFVENLVMSIDFFDIEIEGEVTNLGGATITAQCYNSLDFANEPLCDQFDRDPLDQRISTIRGGYLNIASQVNRGYDVAVRYDFETEYGQFDVSLEGTVQQEASRQLFPTEDPEDRTGEFGRPEKVANFTLSWTSNEDWNVTWTARYIGSVSNHVRPFQNENEYNDTSTIRGQEVRLDFNDSGKMYHSLAVSKNLYDIDFTFGMANVLDQEPPKASDFGGVVRREGTSAFYSQYDWLGRRLFLNMSYDF</sequence>
<dbReference type="PANTHER" id="PTHR47234:SF2">
    <property type="entry name" value="TONB-DEPENDENT RECEPTOR"/>
    <property type="match status" value="1"/>
</dbReference>
<dbReference type="PANTHER" id="PTHR47234">
    <property type="match status" value="1"/>
</dbReference>
<evidence type="ECO:0000256" key="7">
    <source>
        <dbReference type="ARBA" id="ARBA00023237"/>
    </source>
</evidence>
<dbReference type="Proteomes" id="UP000275281">
    <property type="component" value="Unassembled WGS sequence"/>
</dbReference>
<evidence type="ECO:0000256" key="6">
    <source>
        <dbReference type="ARBA" id="ARBA00023136"/>
    </source>
</evidence>
<feature type="domain" description="TonB-dependent receptor plug" evidence="12">
    <location>
        <begin position="63"/>
        <end position="178"/>
    </location>
</feature>
<evidence type="ECO:0000259" key="11">
    <source>
        <dbReference type="Pfam" id="PF00593"/>
    </source>
</evidence>
<feature type="signal peptide" evidence="10">
    <location>
        <begin position="1"/>
        <end position="28"/>
    </location>
</feature>
<proteinExistence type="inferred from homology"/>
<keyword evidence="5 9" id="KW-0798">TonB box</keyword>
<dbReference type="Pfam" id="PF07715">
    <property type="entry name" value="Plug"/>
    <property type="match status" value="1"/>
</dbReference>
<organism evidence="13 14">
    <name type="scientific">Alteromonas sediminis</name>
    <dbReference type="NCBI Taxonomy" id="2259342"/>
    <lineage>
        <taxon>Bacteria</taxon>
        <taxon>Pseudomonadati</taxon>
        <taxon>Pseudomonadota</taxon>
        <taxon>Gammaproteobacteria</taxon>
        <taxon>Alteromonadales</taxon>
        <taxon>Alteromonadaceae</taxon>
        <taxon>Alteromonas/Salinimonas group</taxon>
        <taxon>Alteromonas</taxon>
    </lineage>
</organism>
<evidence type="ECO:0000313" key="13">
    <source>
        <dbReference type="EMBL" id="RPJ67912.1"/>
    </source>
</evidence>
<dbReference type="AlphaFoldDB" id="A0A3N5Y2H4"/>
<dbReference type="InterPro" id="IPR039426">
    <property type="entry name" value="TonB-dep_rcpt-like"/>
</dbReference>
<keyword evidence="4 8" id="KW-0812">Transmembrane</keyword>
<dbReference type="PROSITE" id="PS52016">
    <property type="entry name" value="TONB_DEPENDENT_REC_3"/>
    <property type="match status" value="1"/>
</dbReference>
<keyword evidence="14" id="KW-1185">Reference proteome</keyword>
<evidence type="ECO:0000256" key="9">
    <source>
        <dbReference type="RuleBase" id="RU003357"/>
    </source>
</evidence>
<evidence type="ECO:0000313" key="14">
    <source>
        <dbReference type="Proteomes" id="UP000275281"/>
    </source>
</evidence>
<keyword evidence="3 8" id="KW-1134">Transmembrane beta strand</keyword>
<dbReference type="OrthoDB" id="176248at2"/>
<feature type="chain" id="PRO_5018031288" evidence="10">
    <location>
        <begin position="29"/>
        <end position="1008"/>
    </location>
</feature>
<evidence type="ECO:0000256" key="2">
    <source>
        <dbReference type="ARBA" id="ARBA00022448"/>
    </source>
</evidence>
<evidence type="ECO:0000256" key="5">
    <source>
        <dbReference type="ARBA" id="ARBA00023077"/>
    </source>
</evidence>
<dbReference type="InterPro" id="IPR012910">
    <property type="entry name" value="Plug_dom"/>
</dbReference>
<protein>
    <submittedName>
        <fullName evidence="13">TonB-dependent receptor</fullName>
    </submittedName>
</protein>
<name>A0A3N5Y2H4_9ALTE</name>